<keyword evidence="4" id="KW-0175">Coiled coil</keyword>
<organism evidence="7 8">
    <name type="scientific">Streblomastix strix</name>
    <dbReference type="NCBI Taxonomy" id="222440"/>
    <lineage>
        <taxon>Eukaryota</taxon>
        <taxon>Metamonada</taxon>
        <taxon>Preaxostyla</taxon>
        <taxon>Oxymonadida</taxon>
        <taxon>Streblomastigidae</taxon>
        <taxon>Streblomastix</taxon>
    </lineage>
</organism>
<evidence type="ECO:0000313" key="8">
    <source>
        <dbReference type="Proteomes" id="UP000324800"/>
    </source>
</evidence>
<evidence type="ECO:0000313" key="7">
    <source>
        <dbReference type="EMBL" id="KAA6395722.1"/>
    </source>
</evidence>
<evidence type="ECO:0000256" key="3">
    <source>
        <dbReference type="ARBA" id="ARBA00023004"/>
    </source>
</evidence>
<feature type="region of interest" description="Disordered" evidence="5">
    <location>
        <begin position="1"/>
        <end position="116"/>
    </location>
</feature>
<dbReference type="AlphaFoldDB" id="A0A5J4WME0"/>
<feature type="compositionally biased region" description="Acidic residues" evidence="5">
    <location>
        <begin position="81"/>
        <end position="99"/>
    </location>
</feature>
<sequence>MSQTKQNNDSQQPQNIEKQHSLQNIDEEQKKKQKEKENEKQAIQSKAKSNEQEIGAENTQKDQKKPNKKKKRKNRRILENDNYEDLEQDNDNISEDQMSEESKKSEEQEEEKQEVEEIEISNLLEVPPTPPSPSTAGASHFDVAELNTHVKSEREYKEWQRNLRHAVEEMQNKTTKFPSVANVWVVGRIVVAMFLIIGLSAGTIITAIISLKQTSNLGNRIILGSCSTSQILLMQYLSLQLLFNTNFYPINLLINQESSSPIFIDTSYLLNDQQLIQQLIQKAIKYARGTESHLRYGSTEQSITNDILLDKLKTKQVEGDYESLDQLMLEPTECLLDPPETCEQIQQQRNHLVTSQYTGLDSLFQQFISDLMHISMIDISELKIQDDRFLRLVSLGNNDLYQGNVRYTKELHQIAQQSLKVGRSNILIITIVDVVVFFVVFLFLLVPLRRFFSDVVDQTKLLNELVPEQKNEDLQWSEKYVSGYGPLDMGNKQILTLLSSIVEICEDRDEGVSTSNVLRVNAQNLLQRMKIQFNRELNWMEQNEFQFIEDHKQEHKYILKEAGYLLRFLIHYPDSSLVISNALQLFFINHIIYSDQSMGIYINLVKSIQKDDGQSQQQQQLLQQQYLQQMYLQQNEDGLPYEMNQGLYYPQQLYQQDMMQDGQYYDMNGEALGDIADIDETGQNNFDFNNQMEFLQYPGQDMMNDVNQMQMPMQMQGQFGQDMIDPNLMQNYPQMQMMGNQQYM</sequence>
<evidence type="ECO:0000256" key="4">
    <source>
        <dbReference type="SAM" id="Coils"/>
    </source>
</evidence>
<feature type="transmembrane region" description="Helical" evidence="6">
    <location>
        <begin position="221"/>
        <end position="243"/>
    </location>
</feature>
<feature type="transmembrane region" description="Helical" evidence="6">
    <location>
        <begin position="183"/>
        <end position="209"/>
    </location>
</feature>
<dbReference type="SUPFAM" id="SSF47188">
    <property type="entry name" value="Hemerythrin-like"/>
    <property type="match status" value="1"/>
</dbReference>
<evidence type="ECO:0000256" key="5">
    <source>
        <dbReference type="SAM" id="MobiDB-lite"/>
    </source>
</evidence>
<keyword evidence="2" id="KW-0479">Metal-binding</keyword>
<gene>
    <name evidence="7" type="ORF">EZS28_008753</name>
</gene>
<dbReference type="InterPro" id="IPR035938">
    <property type="entry name" value="Hemerythrin-like_sf"/>
</dbReference>
<reference evidence="7 8" key="1">
    <citation type="submission" date="2019-03" db="EMBL/GenBank/DDBJ databases">
        <title>Single cell metagenomics reveals metabolic interactions within the superorganism composed of flagellate Streblomastix strix and complex community of Bacteroidetes bacteria on its surface.</title>
        <authorList>
            <person name="Treitli S.C."/>
            <person name="Kolisko M."/>
            <person name="Husnik F."/>
            <person name="Keeling P."/>
            <person name="Hampl V."/>
        </authorList>
    </citation>
    <scope>NUCLEOTIDE SEQUENCE [LARGE SCALE GENOMIC DNA]</scope>
    <source>
        <strain evidence="7">ST1C</strain>
    </source>
</reference>
<proteinExistence type="inferred from homology"/>
<dbReference type="Gene3D" id="1.20.120.50">
    <property type="entry name" value="Hemerythrin-like"/>
    <property type="match status" value="1"/>
</dbReference>
<dbReference type="GO" id="GO:0046872">
    <property type="term" value="F:metal ion binding"/>
    <property type="evidence" value="ECO:0007669"/>
    <property type="project" value="UniProtKB-KW"/>
</dbReference>
<dbReference type="EMBL" id="SNRW01001608">
    <property type="protein sequence ID" value="KAA6395722.1"/>
    <property type="molecule type" value="Genomic_DNA"/>
</dbReference>
<keyword evidence="6" id="KW-0472">Membrane</keyword>
<accession>A0A5J4WME0</accession>
<dbReference type="Proteomes" id="UP000324800">
    <property type="component" value="Unassembled WGS sequence"/>
</dbReference>
<comment type="caution">
    <text evidence="7">The sequence shown here is derived from an EMBL/GenBank/DDBJ whole genome shotgun (WGS) entry which is preliminary data.</text>
</comment>
<feature type="compositionally biased region" description="Polar residues" evidence="5">
    <location>
        <begin position="1"/>
        <end position="24"/>
    </location>
</feature>
<feature type="compositionally biased region" description="Acidic residues" evidence="5">
    <location>
        <begin position="107"/>
        <end position="116"/>
    </location>
</feature>
<keyword evidence="3" id="KW-0408">Iron</keyword>
<feature type="transmembrane region" description="Helical" evidence="6">
    <location>
        <begin position="426"/>
        <end position="446"/>
    </location>
</feature>
<feature type="compositionally biased region" description="Basic and acidic residues" evidence="5">
    <location>
        <begin position="27"/>
        <end position="40"/>
    </location>
</feature>
<feature type="coiled-coil region" evidence="4">
    <location>
        <begin position="149"/>
        <end position="176"/>
    </location>
</feature>
<evidence type="ECO:0000256" key="1">
    <source>
        <dbReference type="ARBA" id="ARBA00010587"/>
    </source>
</evidence>
<name>A0A5J4WME0_9EUKA</name>
<protein>
    <submittedName>
        <fullName evidence="7">Uncharacterized protein</fullName>
    </submittedName>
</protein>
<evidence type="ECO:0000256" key="6">
    <source>
        <dbReference type="SAM" id="Phobius"/>
    </source>
</evidence>
<keyword evidence="6" id="KW-0812">Transmembrane</keyword>
<comment type="similarity">
    <text evidence="1">Belongs to the hemerythrin family.</text>
</comment>
<keyword evidence="6" id="KW-1133">Transmembrane helix</keyword>
<evidence type="ECO:0000256" key="2">
    <source>
        <dbReference type="ARBA" id="ARBA00022723"/>
    </source>
</evidence>
<feature type="compositionally biased region" description="Basic residues" evidence="5">
    <location>
        <begin position="66"/>
        <end position="75"/>
    </location>
</feature>